<evidence type="ECO:0000259" key="1">
    <source>
        <dbReference type="Pfam" id="PF00149"/>
    </source>
</evidence>
<protein>
    <submittedName>
        <fullName evidence="2">Probable serine/threonine protein phosphatase</fullName>
    </submittedName>
</protein>
<dbReference type="GO" id="GO:0005737">
    <property type="term" value="C:cytoplasm"/>
    <property type="evidence" value="ECO:0007669"/>
    <property type="project" value="TreeGrafter"/>
</dbReference>
<dbReference type="KEGG" id="syc:syc2163_c"/>
<dbReference type="InterPro" id="IPR050126">
    <property type="entry name" value="Ap4A_hydrolase"/>
</dbReference>
<dbReference type="PANTHER" id="PTHR42850">
    <property type="entry name" value="METALLOPHOSPHOESTERASE"/>
    <property type="match status" value="1"/>
</dbReference>
<evidence type="ECO:0000313" key="2">
    <source>
        <dbReference type="EMBL" id="BAD80353.1"/>
    </source>
</evidence>
<dbReference type="InterPro" id="IPR004843">
    <property type="entry name" value="Calcineurin-like_PHP"/>
</dbReference>
<reference evidence="2 3" key="1">
    <citation type="journal article" date="2007" name="Photosyn. Res.">
        <title>Complete nucleotide sequence of the freshwater unicellular cyanobacterium Synechococcus elongatus PCC 6301 chromosome: gene content and organization.</title>
        <authorList>
            <person name="Sugita C."/>
            <person name="Ogata K."/>
            <person name="Shikata M."/>
            <person name="Jikuya H."/>
            <person name="Takano J."/>
            <person name="Furumichi M."/>
            <person name="Kanehisa M."/>
            <person name="Omata T."/>
            <person name="Sugiura M."/>
            <person name="Sugita M."/>
        </authorList>
    </citation>
    <scope>NUCLEOTIDE SEQUENCE [LARGE SCALE GENOMIC DNA]</scope>
    <source>
        <strain evidence="3">ATCC 27144 / PCC 6301 / SAUG 1402/1</strain>
    </source>
</reference>
<dbReference type="GeneID" id="72430804"/>
<organism evidence="2 3">
    <name type="scientific">Synechococcus sp. (strain ATCC 27144 / PCC 6301 / SAUG 1402/1)</name>
    <name type="common">Anacystis nidulans</name>
    <dbReference type="NCBI Taxonomy" id="269084"/>
    <lineage>
        <taxon>Bacteria</taxon>
        <taxon>Bacillati</taxon>
        <taxon>Cyanobacteriota</taxon>
        <taxon>Cyanophyceae</taxon>
        <taxon>Synechococcales</taxon>
        <taxon>Synechococcaceae</taxon>
        <taxon>Synechococcus</taxon>
    </lineage>
</organism>
<name>A0A0H3K4Z8_SYNP6</name>
<evidence type="ECO:0000313" key="3">
    <source>
        <dbReference type="Proteomes" id="UP000001175"/>
    </source>
</evidence>
<dbReference type="RefSeq" id="WP_011244473.1">
    <property type="nucleotide sequence ID" value="NC_006576.1"/>
</dbReference>
<proteinExistence type="predicted"/>
<dbReference type="Proteomes" id="UP000001175">
    <property type="component" value="Chromosome"/>
</dbReference>
<dbReference type="AlphaFoldDB" id="A0A0H3K4Z8"/>
<accession>A0A0H3K4Z8</accession>
<gene>
    <name evidence="2" type="ordered locus">syc2163_c</name>
</gene>
<sequence>MAGRRLIIGDVHGHYRSLYRLLELADPDTDDQVYCLGDLIDRGPDSAKVVALVRSQGYTSLMGNHEHLLSQVLAFPDLSELRLHWFQAGGQATLASFGSWEALEELRPWLQQLPLYLDLGEIWLVHAGVDPDLPLSRQDANEFCWIRDQFLARSQPFFANKTILVGHTITCTMAGIQPGYVAAGAGWLGLDTGVYHPRSGWLTALDWDNQRVFQVQAQSNETRVCDLAERLQTVLSNPAKGRRSLLRYPRDQVSPS</sequence>
<feature type="domain" description="Calcineurin-like phosphoesterase" evidence="1">
    <location>
        <begin position="5"/>
        <end position="167"/>
    </location>
</feature>
<dbReference type="Gene3D" id="3.60.21.10">
    <property type="match status" value="1"/>
</dbReference>
<dbReference type="GO" id="GO:0008803">
    <property type="term" value="F:bis(5'-nucleosyl)-tetraphosphatase (symmetrical) activity"/>
    <property type="evidence" value="ECO:0007669"/>
    <property type="project" value="TreeGrafter"/>
</dbReference>
<dbReference type="CDD" id="cd00144">
    <property type="entry name" value="MPP_PPP_family"/>
    <property type="match status" value="1"/>
</dbReference>
<dbReference type="PANTHER" id="PTHR42850:SF4">
    <property type="entry name" value="ZINC-DEPENDENT ENDOPOLYPHOSPHATASE"/>
    <property type="match status" value="1"/>
</dbReference>
<dbReference type="eggNOG" id="COG0639">
    <property type="taxonomic scope" value="Bacteria"/>
</dbReference>
<dbReference type="SUPFAM" id="SSF56300">
    <property type="entry name" value="Metallo-dependent phosphatases"/>
    <property type="match status" value="1"/>
</dbReference>
<dbReference type="EMBL" id="AP008231">
    <property type="protein sequence ID" value="BAD80353.1"/>
    <property type="molecule type" value="Genomic_DNA"/>
</dbReference>
<dbReference type="GO" id="GO:0016791">
    <property type="term" value="F:phosphatase activity"/>
    <property type="evidence" value="ECO:0007669"/>
    <property type="project" value="TreeGrafter"/>
</dbReference>
<dbReference type="InterPro" id="IPR029052">
    <property type="entry name" value="Metallo-depent_PP-like"/>
</dbReference>
<dbReference type="Pfam" id="PF00149">
    <property type="entry name" value="Metallophos"/>
    <property type="match status" value="1"/>
</dbReference>
<dbReference type="GO" id="GO:0110154">
    <property type="term" value="P:RNA decapping"/>
    <property type="evidence" value="ECO:0007669"/>
    <property type="project" value="TreeGrafter"/>
</dbReference>